<dbReference type="RefSeq" id="WP_014237612.1">
    <property type="nucleotide sequence ID" value="NC_016616.1"/>
</dbReference>
<accession>G8QNN7</accession>
<proteinExistence type="predicted"/>
<dbReference type="Proteomes" id="UP000005633">
    <property type="component" value="Chromosome"/>
</dbReference>
<evidence type="ECO:0000313" key="2">
    <source>
        <dbReference type="Proteomes" id="UP000005633"/>
    </source>
</evidence>
<dbReference type="KEGG" id="dsu:Dsui_2580"/>
<dbReference type="STRING" id="640081.Dsui_2580"/>
<organism evidence="1 2">
    <name type="scientific">Azospira oryzae (strain ATCC BAA-33 / DSM 13638 / PS)</name>
    <name type="common">Dechlorosoma suillum</name>
    <dbReference type="NCBI Taxonomy" id="640081"/>
    <lineage>
        <taxon>Bacteria</taxon>
        <taxon>Pseudomonadati</taxon>
        <taxon>Pseudomonadota</taxon>
        <taxon>Betaproteobacteria</taxon>
        <taxon>Rhodocyclales</taxon>
        <taxon>Rhodocyclaceae</taxon>
        <taxon>Azospira</taxon>
    </lineage>
</organism>
<gene>
    <name evidence="1" type="ordered locus">Dsui_2580</name>
</gene>
<sequence>MAKAKIKNAYDAESLFCSLFVAAGESLGLPSYGEEAGANQAIALSEDVVRVLHQCEFDDPHFIGGPGAFNFAKTVASVNKIFERAEPIALELYAALKNLGPEDAEKFRAGLDEIQQWMLKTVTK</sequence>
<dbReference type="OrthoDB" id="8757612at2"/>
<dbReference type="EMBL" id="CP003153">
    <property type="protein sequence ID" value="AEV26931.1"/>
    <property type="molecule type" value="Genomic_DNA"/>
</dbReference>
<evidence type="ECO:0000313" key="1">
    <source>
        <dbReference type="EMBL" id="AEV26931.1"/>
    </source>
</evidence>
<protein>
    <submittedName>
        <fullName evidence="1">Uncharacterized protein</fullName>
    </submittedName>
</protein>
<name>G8QNN7_AZOOP</name>
<dbReference type="HOGENOM" id="CLU_1999217_0_0_4"/>
<reference evidence="1 2" key="1">
    <citation type="journal article" date="2012" name="J. Bacteriol.">
        <title>Complete genome sequence of the anaerobic perchlorate-reducing bacterium Azospira suillum strain PS.</title>
        <authorList>
            <person name="Byrne-Bailey K.G."/>
            <person name="Coates J.D."/>
        </authorList>
    </citation>
    <scope>NUCLEOTIDE SEQUENCE [LARGE SCALE GENOMIC DNA]</scope>
    <source>
        <strain evidence="2">ATCC BAA-33 / DSM 13638 / PS</strain>
    </source>
</reference>
<dbReference type="AlphaFoldDB" id="G8QNN7"/>